<evidence type="ECO:0000313" key="4">
    <source>
        <dbReference type="EMBL" id="TPG83204.1"/>
    </source>
</evidence>
<dbReference type="GO" id="GO:0016655">
    <property type="term" value="F:oxidoreductase activity, acting on NAD(P)H, quinone or similar compound as acceptor"/>
    <property type="evidence" value="ECO:0007669"/>
    <property type="project" value="UniProtKB-ARBA"/>
</dbReference>
<protein>
    <submittedName>
        <fullName evidence="4">NAD(P)H-dependent oxidoreductase</fullName>
    </submittedName>
</protein>
<dbReference type="InterPro" id="IPR050712">
    <property type="entry name" value="NAD(P)H-dep_reductase"/>
</dbReference>
<organism evidence="4 5">
    <name type="scientific">Pseudomonas mandelii</name>
    <dbReference type="NCBI Taxonomy" id="75612"/>
    <lineage>
        <taxon>Bacteria</taxon>
        <taxon>Pseudomonadati</taxon>
        <taxon>Pseudomonadota</taxon>
        <taxon>Gammaproteobacteria</taxon>
        <taxon>Pseudomonadales</taxon>
        <taxon>Pseudomonadaceae</taxon>
        <taxon>Pseudomonas</taxon>
    </lineage>
</organism>
<keyword evidence="2" id="KW-0285">Flavoprotein</keyword>
<comment type="caution">
    <text evidence="4">The sequence shown here is derived from an EMBL/GenBank/DDBJ whole genome shotgun (WGS) entry which is preliminary data.</text>
</comment>
<dbReference type="GO" id="GO:0005829">
    <property type="term" value="C:cytosol"/>
    <property type="evidence" value="ECO:0007669"/>
    <property type="project" value="TreeGrafter"/>
</dbReference>
<feature type="domain" description="NADPH-dependent FMN reductase-like" evidence="3">
    <location>
        <begin position="3"/>
        <end position="138"/>
    </location>
</feature>
<dbReference type="Proteomes" id="UP000320914">
    <property type="component" value="Unassembled WGS sequence"/>
</dbReference>
<evidence type="ECO:0000256" key="1">
    <source>
        <dbReference type="ARBA" id="ARBA00001917"/>
    </source>
</evidence>
<proteinExistence type="predicted"/>
<reference evidence="4 5" key="1">
    <citation type="journal article" date="2019" name="Environ. Microbiol.">
        <title>Species interactions and distinct microbial communities in high Arctic permafrost affected cryosols are associated with the CH4 and CO2 gas fluxes.</title>
        <authorList>
            <person name="Altshuler I."/>
            <person name="Hamel J."/>
            <person name="Turney S."/>
            <person name="Magnuson E."/>
            <person name="Levesque R."/>
            <person name="Greer C."/>
            <person name="Whyte L.G."/>
        </authorList>
    </citation>
    <scope>NUCLEOTIDE SEQUENCE [LARGE SCALE GENOMIC DNA]</scope>
    <source>
        <strain evidence="4 5">OWC5</strain>
    </source>
</reference>
<gene>
    <name evidence="4" type="ORF">EAH74_15135</name>
</gene>
<evidence type="ECO:0000313" key="5">
    <source>
        <dbReference type="Proteomes" id="UP000320914"/>
    </source>
</evidence>
<accession>A0A502IAV4</accession>
<dbReference type="PANTHER" id="PTHR30543:SF21">
    <property type="entry name" value="NAD(P)H-DEPENDENT FMN REDUCTASE LOT6"/>
    <property type="match status" value="1"/>
</dbReference>
<dbReference type="InterPro" id="IPR005025">
    <property type="entry name" value="FMN_Rdtase-like_dom"/>
</dbReference>
<dbReference type="PANTHER" id="PTHR30543">
    <property type="entry name" value="CHROMATE REDUCTASE"/>
    <property type="match status" value="1"/>
</dbReference>
<dbReference type="Gene3D" id="3.40.50.360">
    <property type="match status" value="1"/>
</dbReference>
<keyword evidence="2" id="KW-0288">FMN</keyword>
<sequence length="182" mass="19078">MIHVLALSGSLRASSVNTALLRACARLTPADMNVTLFEAMDQIPLFNPDNEGHETSAVLLLREALKNADAVIIASPEYAHGVTGVIKNALDWIVGSGELEAKPLALLNSSKRSTHAPAALRETLTIMGAHVLDSGSPTLSLSSNQVSEEQALAMPDVTTALQGMLSALAQAIEARALECNAL</sequence>
<evidence type="ECO:0000259" key="3">
    <source>
        <dbReference type="Pfam" id="PF03358"/>
    </source>
</evidence>
<dbReference type="RefSeq" id="WP_140679577.1">
    <property type="nucleotide sequence ID" value="NZ_RCZA01000006.1"/>
</dbReference>
<comment type="cofactor">
    <cofactor evidence="1">
        <name>FMN</name>
        <dbReference type="ChEBI" id="CHEBI:58210"/>
    </cofactor>
</comment>
<dbReference type="SUPFAM" id="SSF52218">
    <property type="entry name" value="Flavoproteins"/>
    <property type="match status" value="1"/>
</dbReference>
<dbReference type="EMBL" id="RCZA01000006">
    <property type="protein sequence ID" value="TPG83204.1"/>
    <property type="molecule type" value="Genomic_DNA"/>
</dbReference>
<name>A0A502IAV4_9PSED</name>
<dbReference type="Pfam" id="PF03358">
    <property type="entry name" value="FMN_red"/>
    <property type="match status" value="1"/>
</dbReference>
<dbReference type="AlphaFoldDB" id="A0A502IAV4"/>
<dbReference type="GO" id="GO:0010181">
    <property type="term" value="F:FMN binding"/>
    <property type="evidence" value="ECO:0007669"/>
    <property type="project" value="TreeGrafter"/>
</dbReference>
<evidence type="ECO:0000256" key="2">
    <source>
        <dbReference type="ARBA" id="ARBA00022643"/>
    </source>
</evidence>
<dbReference type="InterPro" id="IPR029039">
    <property type="entry name" value="Flavoprotein-like_sf"/>
</dbReference>